<comment type="subcellular location">
    <subcellularLocation>
        <location evidence="1">Nucleus</location>
    </subcellularLocation>
</comment>
<accession>A0ABD0ZUV7</accession>
<name>A0ABD0ZUV7_CARAN</name>
<dbReference type="PROSITE" id="PS51542">
    <property type="entry name" value="FYRN"/>
    <property type="match status" value="1"/>
</dbReference>
<proteinExistence type="predicted"/>
<dbReference type="GO" id="GO:0048731">
    <property type="term" value="P:system development"/>
    <property type="evidence" value="ECO:0007669"/>
    <property type="project" value="UniProtKB-ARBA"/>
</dbReference>
<keyword evidence="2" id="KW-0539">Nucleus</keyword>
<dbReference type="AlphaFoldDB" id="A0ABD0ZUV7"/>
<dbReference type="InterPro" id="IPR040092">
    <property type="entry name" value="TBRG1"/>
</dbReference>
<comment type="caution">
    <text evidence="4">The sequence shown here is derived from an EMBL/GenBank/DDBJ whole genome shotgun (WGS) entry which is preliminary data.</text>
</comment>
<feature type="compositionally biased region" description="Polar residues" evidence="3">
    <location>
        <begin position="674"/>
        <end position="701"/>
    </location>
</feature>
<evidence type="ECO:0000313" key="4">
    <source>
        <dbReference type="EMBL" id="KAL1198392.1"/>
    </source>
</evidence>
<evidence type="ECO:0000256" key="2">
    <source>
        <dbReference type="ARBA" id="ARBA00023242"/>
    </source>
</evidence>
<evidence type="ECO:0000313" key="5">
    <source>
        <dbReference type="Proteomes" id="UP001558713"/>
    </source>
</evidence>
<reference evidence="4 5" key="1">
    <citation type="submission" date="2024-04" db="EMBL/GenBank/DDBJ databases">
        <title>Genome assembly C_amara_ONT_v2.</title>
        <authorList>
            <person name="Yant L."/>
            <person name="Moore C."/>
            <person name="Slenker M."/>
        </authorList>
    </citation>
    <scope>NUCLEOTIDE SEQUENCE [LARGE SCALE GENOMIC DNA]</scope>
    <source>
        <tissue evidence="4">Leaf</tissue>
    </source>
</reference>
<organism evidence="4 5">
    <name type="scientific">Cardamine amara subsp. amara</name>
    <dbReference type="NCBI Taxonomy" id="228776"/>
    <lineage>
        <taxon>Eukaryota</taxon>
        <taxon>Viridiplantae</taxon>
        <taxon>Streptophyta</taxon>
        <taxon>Embryophyta</taxon>
        <taxon>Tracheophyta</taxon>
        <taxon>Spermatophyta</taxon>
        <taxon>Magnoliopsida</taxon>
        <taxon>eudicotyledons</taxon>
        <taxon>Gunneridae</taxon>
        <taxon>Pentapetalae</taxon>
        <taxon>rosids</taxon>
        <taxon>malvids</taxon>
        <taxon>Brassicales</taxon>
        <taxon>Brassicaceae</taxon>
        <taxon>Cardamineae</taxon>
        <taxon>Cardamine</taxon>
    </lineage>
</organism>
<feature type="compositionally biased region" description="Polar residues" evidence="3">
    <location>
        <begin position="413"/>
        <end position="439"/>
    </location>
</feature>
<keyword evidence="5" id="KW-1185">Reference proteome</keyword>
<feature type="compositionally biased region" description="Low complexity" evidence="3">
    <location>
        <begin position="633"/>
        <end position="653"/>
    </location>
</feature>
<dbReference type="InterPro" id="IPR003889">
    <property type="entry name" value="FYrich_C"/>
</dbReference>
<dbReference type="Proteomes" id="UP001558713">
    <property type="component" value="Unassembled WGS sequence"/>
</dbReference>
<dbReference type="InterPro" id="IPR001680">
    <property type="entry name" value="WD40_rpt"/>
</dbReference>
<dbReference type="InterPro" id="IPR003888">
    <property type="entry name" value="FYrich_N"/>
</dbReference>
<gene>
    <name evidence="4" type="ORF">V5N11_004212</name>
</gene>
<dbReference type="PROSITE" id="PS51543">
    <property type="entry name" value="FYRC"/>
    <property type="match status" value="1"/>
</dbReference>
<evidence type="ECO:0000256" key="3">
    <source>
        <dbReference type="SAM" id="MobiDB-lite"/>
    </source>
</evidence>
<feature type="region of interest" description="Disordered" evidence="3">
    <location>
        <begin position="583"/>
        <end position="703"/>
    </location>
</feature>
<dbReference type="PANTHER" id="PTHR22715">
    <property type="entry name" value="TRANSFORMING GROWTH FACTOR BETA REGULATED GENE 1"/>
    <property type="match status" value="1"/>
</dbReference>
<sequence>MASPRAVSEDRKSDDLEIVSVGALYNGSWDKKYWSSSRGKDRFPYPVGYRAVRAHNENTYYMEIEEGAKGPLFLIRYLAESWTGQTPDIAWGKFQKTGYSHLKIWHGKRFTCKMNGMEFFGFKNPLVKRLLRELVTNTSGMVESGSSSRASQIRVDDERPAMCENPNLLCYLDMPVAKKKRSRKPEIIRQNSLVKDGHKKPRFQDSLSGEILNSAPVSICSAKGEVETVGLQLAPPEQLHSSHAINENSYQPSENPLQVKVVVPIQETDLLPDSCKSKPLSKFSEELHGLQEKENKPNDDILLHESQDMTGWNLCAPDTLDSLQDNTISSAPKIDDITSCKQKEELTLANMVVSEGILAEPNTEELADSGMNMTSKNNVSDSADQETANSMLSFLLPQAIPLLKKASSKKPQKNNMSETLSSRLYPSDNCKTSQLDDASGTAVSLSIRTSSGDDENMQVVVPDSIQDFPSNMSIAPDSFDESHLNSPGSGHIIPSSKEAYPADHPKMPIAGEQVAKVNANLSVSALENIEVIIPYSHDVSTILEEIKQDEYVRKSMSIPHCTRSTNRILSQESEELCAAEGNVLQKEHHSENSKPNSTSYSGEGNGSVVATTPTEVDSIRKEKPKVYSRKRLSTNQQRRNRNSSSESKNSCRNTGDDDSSTKMSPIKNPRTLELQPTLSTNSVSNRTNTLGNGSGHVTEQYQGPELVKVNNNTFTNVKSNEACVVPQDVMSAHAFGNASISPSSFAASKVEDFQANIGEALGVQVSEPPHTKSQYKENTSKKSTSVQNFSASSNLKLNRDVKINNEMEKTVELLGCYFHPMPVSSVLLKSVGNEIYICVLSFATDDRVRTLFMYKISAKAPSKGFPSVIGYTPAILPIVDDKSGGNGILERSYLHFTPDGDHLIFTGNIKTPYCSKKDIDCSCLTCTLACFEENAVRIFQVKTGHVSLVTKLQADDSVQCVVVCDPNYLIAAVKSGNLIVWDMNSHWRGPIEEFVILANPCIPSCIVELQKIPKCPHLIIGHNGIGEFTIWDISKRSLVSRFASPSNMIFEFIPTSLFAWHPVHSHSTIEDHTDMILAATKLWFAKGINNKALVPAEVKDTAIWLLVSTDLDSDAKCDSVESPGRCWRLALLVRNQVILGSQLDPRAGAVSTVSGHGVAGTVDGLVYLWDLSTGAKLGSLHDFKGKRVSCISTDHDSRNICIASEDGQLLVYCHREKETKNQNQG</sequence>
<evidence type="ECO:0000256" key="1">
    <source>
        <dbReference type="ARBA" id="ARBA00004123"/>
    </source>
</evidence>
<dbReference type="Gene3D" id="3.30.160.360">
    <property type="match status" value="1"/>
</dbReference>
<dbReference type="PANTHER" id="PTHR22715:SF1">
    <property type="entry name" value="DNA BINDING PROTEIN"/>
    <property type="match status" value="1"/>
</dbReference>
<protein>
    <submittedName>
        <fullName evidence="4">Uncharacterized protein</fullName>
    </submittedName>
</protein>
<dbReference type="GO" id="GO:0140993">
    <property type="term" value="F:histone modifying activity"/>
    <property type="evidence" value="ECO:0007669"/>
    <property type="project" value="UniProtKB-ARBA"/>
</dbReference>
<feature type="region of interest" description="Disordered" evidence="3">
    <location>
        <begin position="405"/>
        <end position="439"/>
    </location>
</feature>
<dbReference type="InterPro" id="IPR015943">
    <property type="entry name" value="WD40/YVTN_repeat-like_dom_sf"/>
</dbReference>
<dbReference type="GO" id="GO:0006355">
    <property type="term" value="P:regulation of DNA-templated transcription"/>
    <property type="evidence" value="ECO:0007669"/>
    <property type="project" value="UniProtKB-ARBA"/>
</dbReference>
<dbReference type="GO" id="GO:0005634">
    <property type="term" value="C:nucleus"/>
    <property type="evidence" value="ECO:0007669"/>
    <property type="project" value="UniProtKB-SubCell"/>
</dbReference>
<dbReference type="InterPro" id="IPR036322">
    <property type="entry name" value="WD40_repeat_dom_sf"/>
</dbReference>
<dbReference type="SUPFAM" id="SSF50978">
    <property type="entry name" value="WD40 repeat-like"/>
    <property type="match status" value="1"/>
</dbReference>
<dbReference type="EMBL" id="JBANAX010000667">
    <property type="protein sequence ID" value="KAL1198392.1"/>
    <property type="molecule type" value="Genomic_DNA"/>
</dbReference>
<dbReference type="Gene3D" id="2.130.10.10">
    <property type="entry name" value="YVTN repeat-like/Quinoprotein amine dehydrogenase"/>
    <property type="match status" value="2"/>
</dbReference>
<dbReference type="SMART" id="SM00320">
    <property type="entry name" value="WD40"/>
    <property type="match status" value="3"/>
</dbReference>
<feature type="compositionally biased region" description="Polar residues" evidence="3">
    <location>
        <begin position="593"/>
        <end position="615"/>
    </location>
</feature>